<dbReference type="AlphaFoldDB" id="A0A934X284"/>
<dbReference type="RefSeq" id="WP_201432638.1">
    <property type="nucleotide sequence ID" value="NZ_JAEQBW010000012.1"/>
</dbReference>
<accession>A0A934X284</accession>
<dbReference type="EMBL" id="JAEQBW010000012">
    <property type="protein sequence ID" value="MBK6266956.1"/>
    <property type="molecule type" value="Genomic_DNA"/>
</dbReference>
<gene>
    <name evidence="2" type="ORF">JKA74_18070</name>
</gene>
<dbReference type="InterPro" id="IPR014966">
    <property type="entry name" value="FRG-dom"/>
</dbReference>
<dbReference type="SMART" id="SM00901">
    <property type="entry name" value="FRG"/>
    <property type="match status" value="1"/>
</dbReference>
<evidence type="ECO:0000313" key="3">
    <source>
        <dbReference type="Proteomes" id="UP000611723"/>
    </source>
</evidence>
<proteinExistence type="predicted"/>
<sequence>MDTQIIKKFLDYLKLIENLKVDTAELLLFRGQSSNDPLLPSIARKEPKKDTTELERQMLKELIRQTNTKINGQQFDEWDWLIYAQHYGMKTRLLDWTSNPLTALWFACSNPYKMNSDSYVYIFLHAEEFLLDKSKEKSPFTRSKTKVLKPTLNNQRVISQSGWFTAHKYSKTNERFVDLRSNREMKENIMEVQIPNEIKTKILEGLNLFGINNKSLFNDIGGICQHINWEFTAR</sequence>
<evidence type="ECO:0000259" key="1">
    <source>
        <dbReference type="SMART" id="SM00901"/>
    </source>
</evidence>
<comment type="caution">
    <text evidence="2">The sequence shown here is derived from an EMBL/GenBank/DDBJ whole genome shotgun (WGS) entry which is preliminary data.</text>
</comment>
<evidence type="ECO:0000313" key="2">
    <source>
        <dbReference type="EMBL" id="MBK6266956.1"/>
    </source>
</evidence>
<dbReference type="Pfam" id="PF08867">
    <property type="entry name" value="FRG"/>
    <property type="match status" value="1"/>
</dbReference>
<organism evidence="2 3">
    <name type="scientific">Marivirga aurantiaca</name>
    <dbReference type="NCBI Taxonomy" id="2802615"/>
    <lineage>
        <taxon>Bacteria</taxon>
        <taxon>Pseudomonadati</taxon>
        <taxon>Bacteroidota</taxon>
        <taxon>Cytophagia</taxon>
        <taxon>Cytophagales</taxon>
        <taxon>Marivirgaceae</taxon>
        <taxon>Marivirga</taxon>
    </lineage>
</organism>
<reference evidence="2" key="1">
    <citation type="submission" date="2021-01" db="EMBL/GenBank/DDBJ databases">
        <title>Marivirga aurantiaca sp. nov., isolated from intertidal surface sediments.</title>
        <authorList>
            <person name="Zhang M."/>
        </authorList>
    </citation>
    <scope>NUCLEOTIDE SEQUENCE</scope>
    <source>
        <strain evidence="2">S37H4</strain>
    </source>
</reference>
<protein>
    <submittedName>
        <fullName evidence="2">FRG domain-containing protein</fullName>
    </submittedName>
</protein>
<name>A0A934X284_9BACT</name>
<keyword evidence="3" id="KW-1185">Reference proteome</keyword>
<feature type="domain" description="FRG" evidence="1">
    <location>
        <begin position="23"/>
        <end position="121"/>
    </location>
</feature>
<dbReference type="Proteomes" id="UP000611723">
    <property type="component" value="Unassembled WGS sequence"/>
</dbReference>